<reference evidence="3 4" key="1">
    <citation type="submission" date="2024-03" db="EMBL/GenBank/DDBJ databases">
        <authorList>
            <person name="Martinez-Hernandez J."/>
        </authorList>
    </citation>
    <scope>NUCLEOTIDE SEQUENCE [LARGE SCALE GENOMIC DNA]</scope>
</reference>
<accession>A0AAV1XSN5</accession>
<dbReference type="AlphaFoldDB" id="A0AAV1XSN5"/>
<proteinExistence type="predicted"/>
<evidence type="ECO:0000256" key="2">
    <source>
        <dbReference type="SAM" id="SignalP"/>
    </source>
</evidence>
<dbReference type="Proteomes" id="UP001497480">
    <property type="component" value="Unassembled WGS sequence"/>
</dbReference>
<evidence type="ECO:0000313" key="4">
    <source>
        <dbReference type="Proteomes" id="UP001497480"/>
    </source>
</evidence>
<name>A0AAV1XSN5_LUPLU</name>
<evidence type="ECO:0000256" key="1">
    <source>
        <dbReference type="SAM" id="MobiDB-lite"/>
    </source>
</evidence>
<dbReference type="EMBL" id="CAXHTB010000018">
    <property type="protein sequence ID" value="CAL0324611.1"/>
    <property type="molecule type" value="Genomic_DNA"/>
</dbReference>
<feature type="signal peptide" evidence="2">
    <location>
        <begin position="1"/>
        <end position="21"/>
    </location>
</feature>
<keyword evidence="4" id="KW-1185">Reference proteome</keyword>
<comment type="caution">
    <text evidence="3">The sequence shown here is derived from an EMBL/GenBank/DDBJ whole genome shotgun (WGS) entry which is preliminary data.</text>
</comment>
<feature type="chain" id="PRO_5043628945" evidence="2">
    <location>
        <begin position="22"/>
        <end position="133"/>
    </location>
</feature>
<keyword evidence="2" id="KW-0732">Signal</keyword>
<dbReference type="InterPro" id="IPR053313">
    <property type="entry name" value="RGF"/>
</dbReference>
<feature type="compositionally biased region" description="Basic and acidic residues" evidence="1">
    <location>
        <begin position="107"/>
        <end position="116"/>
    </location>
</feature>
<sequence>MSNIISLILFFLCISLHACDARPLSTVDKNLEMKYHFSLKSDEKSGFHFFPKQLNESNSKMETQLVDYSEKLKDHENTSQKVVKPIGKKASGALKNESLDTVSMNVPHKEPLEEHPQFNLDYAPPTTHPPHHN</sequence>
<evidence type="ECO:0000313" key="3">
    <source>
        <dbReference type="EMBL" id="CAL0324611.1"/>
    </source>
</evidence>
<organism evidence="3 4">
    <name type="scientific">Lupinus luteus</name>
    <name type="common">European yellow lupine</name>
    <dbReference type="NCBI Taxonomy" id="3873"/>
    <lineage>
        <taxon>Eukaryota</taxon>
        <taxon>Viridiplantae</taxon>
        <taxon>Streptophyta</taxon>
        <taxon>Embryophyta</taxon>
        <taxon>Tracheophyta</taxon>
        <taxon>Spermatophyta</taxon>
        <taxon>Magnoliopsida</taxon>
        <taxon>eudicotyledons</taxon>
        <taxon>Gunneridae</taxon>
        <taxon>Pentapetalae</taxon>
        <taxon>rosids</taxon>
        <taxon>fabids</taxon>
        <taxon>Fabales</taxon>
        <taxon>Fabaceae</taxon>
        <taxon>Papilionoideae</taxon>
        <taxon>50 kb inversion clade</taxon>
        <taxon>genistoids sensu lato</taxon>
        <taxon>core genistoids</taxon>
        <taxon>Genisteae</taxon>
        <taxon>Lupinus</taxon>
    </lineage>
</organism>
<gene>
    <name evidence="3" type="ORF">LLUT_LOCUS25671</name>
</gene>
<dbReference type="PANTHER" id="PTHR34961">
    <property type="entry name" value="TRANSMEMBRANE PROTEIN"/>
    <property type="match status" value="1"/>
</dbReference>
<protein>
    <submittedName>
        <fullName evidence="3">Uncharacterized protein</fullName>
    </submittedName>
</protein>
<feature type="region of interest" description="Disordered" evidence="1">
    <location>
        <begin position="87"/>
        <end position="133"/>
    </location>
</feature>
<dbReference type="PANTHER" id="PTHR34961:SF1">
    <property type="entry name" value="ROOT MERISTEM GROWTH FACTOR 10"/>
    <property type="match status" value="1"/>
</dbReference>